<dbReference type="Gene3D" id="3.40.50.300">
    <property type="entry name" value="P-loop containing nucleotide triphosphate hydrolases"/>
    <property type="match status" value="1"/>
</dbReference>
<reference evidence="1 2" key="1">
    <citation type="submission" date="2022-04" db="EMBL/GenBank/DDBJ databases">
        <title>Positive selection, recombination, and allopatry shape intraspecific diversity of widespread and dominant cyanobacteria.</title>
        <authorList>
            <person name="Wei J."/>
            <person name="Shu W."/>
            <person name="Hu C."/>
        </authorList>
    </citation>
    <scope>NUCLEOTIDE SEQUENCE [LARGE SCALE GENOMIC DNA]</scope>
    <source>
        <strain evidence="1 2">DQ-A4</strain>
    </source>
</reference>
<name>A0ABV0K8S4_9CYAN</name>
<dbReference type="InterPro" id="IPR027417">
    <property type="entry name" value="P-loop_NTPase"/>
</dbReference>
<dbReference type="Proteomes" id="UP001482513">
    <property type="component" value="Unassembled WGS sequence"/>
</dbReference>
<accession>A0ABV0K8S4</accession>
<gene>
    <name evidence="1" type="ORF">NC992_20055</name>
</gene>
<evidence type="ECO:0008006" key="3">
    <source>
        <dbReference type="Google" id="ProtNLM"/>
    </source>
</evidence>
<sequence length="1294" mass="144355">MEPDFLLRASTWGRVFEIAVQRGVIAYLVQQDLLSLRHPSLEGWQEYKVADVTQGVVRDLHVTDQNVREWVESNIRHLLVFGYGLGWSTMREYLKRNALKHYQIEAIWAPLSLPGVEESYDEEIEKTAFAFKQAFKLPGPVDVGLLQRGRPGRADFLLWLKAVEASTRRKSKRPENVILCLEFSYNAPPKLADFRTEEPHCNEVHRYARYIESRGVFARVCAEVEGSGLEISQQLSDHLVAFSGSDKPLFKLCQASSYTERLVNLLVKQERLTKGCRASAIAVTSNGLESLTAEFDDGVQGSDPRIQLMASLGEAYRKAHKLKDGARDDLDKEIRIVFNKLVRSLPSDFRKQAKTIGDAPDLGSSLHLSLSEKVKDFYTPMQALSVEDALSSLESTDALEDFFDGDPRPAITTALKQRLSPTGDVTLRNTHAAAVVAGLTAAQPGRLNVIALEGNPGIGKTTAVTQFLSQQDEGYCFLYVSPRVVINRDVTAKLAHNDEGQPSGILTLTSNAKLISSAASWYEQKIHTPGTKKLQIDSAVVADGVAELNHPICNTLFVTPQEEQDIDTEIVASRRYKRARTERADSMQSKTRPGVLRTLAIAARKLLDVNPQVNRLVLTAAIQGYRSLRNQTTIDALSQLFTKKANTTAGKQERRNFAKKIPTVIAMVDEVAGDGAGALFCHGLAEWLTQQFIEPFEGEHCPFRVVLIISDASLSNEVVLNSYLNSGDRAPDKVLISPTAGSSAFRVTGTTLKVGSGLHPTLHIMTNSYPASTLDINYSIRLASITPGLTSDGQPQPIRQAVREQSDEELLRNAQIEIETALKQGAEQIIFFAQDKAFLRQLRQTLTAGEAPQLTPDDVKILDQSVREDQRLKLVQEPQRDQVRVFLMTSSGARGVSFPKTDWIIASIPRFNIEAALMEVAQLIYRGRGLYTDVVTGQKVSGDHKARRLVMLINDFMIVDGSEDRDRRWLRQSTDLLTLLLMLRSTIHTRIKGDAGLQRQRIAFVPVGFVGDEELLSLMSDDLRDFLREAQVFLCDDHTQDDKALIGKAQQLVEGLFAHFNLKGFSPEVGTASYVDYTAIEALAKTISRPTSRLLGALTDESLTIPQELTCVGPFWIEDWRGRTSEERFSFETWRTDVDKGSLNLLGLLNSIADNTSFPPKLRQPAKELHRLLIREKETPVREYSTLQDTKTDNIVVALPLDYPHFWKIQPEDGGRKKLLEDPTTWRNALGTALTSQGLVMPVLPIYQDFPWAAVVGQRTISQLETVFDNRYFMASSELNLLNTILLEDNDEAD</sequence>
<dbReference type="RefSeq" id="WP_190694276.1">
    <property type="nucleotide sequence ID" value="NZ_JAMPKX010000010.1"/>
</dbReference>
<organism evidence="1 2">
    <name type="scientific">Leptolyngbya subtilissima DQ-A4</name>
    <dbReference type="NCBI Taxonomy" id="2933933"/>
    <lineage>
        <taxon>Bacteria</taxon>
        <taxon>Bacillati</taxon>
        <taxon>Cyanobacteriota</taxon>
        <taxon>Cyanophyceae</taxon>
        <taxon>Leptolyngbyales</taxon>
        <taxon>Leptolyngbyaceae</taxon>
        <taxon>Leptolyngbya group</taxon>
        <taxon>Leptolyngbya</taxon>
    </lineage>
</organism>
<dbReference type="SUPFAM" id="SSF52540">
    <property type="entry name" value="P-loop containing nucleoside triphosphate hydrolases"/>
    <property type="match status" value="1"/>
</dbReference>
<evidence type="ECO:0000313" key="1">
    <source>
        <dbReference type="EMBL" id="MEP0949184.1"/>
    </source>
</evidence>
<comment type="caution">
    <text evidence="1">The sequence shown here is derived from an EMBL/GenBank/DDBJ whole genome shotgun (WGS) entry which is preliminary data.</text>
</comment>
<keyword evidence="2" id="KW-1185">Reference proteome</keyword>
<proteinExistence type="predicted"/>
<protein>
    <recommendedName>
        <fullName evidence="3">Helicase</fullName>
    </recommendedName>
</protein>
<evidence type="ECO:0000313" key="2">
    <source>
        <dbReference type="Proteomes" id="UP001482513"/>
    </source>
</evidence>
<dbReference type="EMBL" id="JAMPKX010000010">
    <property type="protein sequence ID" value="MEP0949184.1"/>
    <property type="molecule type" value="Genomic_DNA"/>
</dbReference>